<proteinExistence type="predicted"/>
<accession>A0A843WXJ9</accession>
<dbReference type="Proteomes" id="UP000652761">
    <property type="component" value="Unassembled WGS sequence"/>
</dbReference>
<protein>
    <submittedName>
        <fullName evidence="1">Uncharacterized protein</fullName>
    </submittedName>
</protein>
<gene>
    <name evidence="1" type="ORF">Taro_041541</name>
</gene>
<reference evidence="1" key="1">
    <citation type="submission" date="2017-07" db="EMBL/GenBank/DDBJ databases">
        <title>Taro Niue Genome Assembly and Annotation.</title>
        <authorList>
            <person name="Atibalentja N."/>
            <person name="Keating K."/>
            <person name="Fields C.J."/>
        </authorList>
    </citation>
    <scope>NUCLEOTIDE SEQUENCE</scope>
    <source>
        <strain evidence="1">Niue_2</strain>
        <tissue evidence="1">Leaf</tissue>
    </source>
</reference>
<evidence type="ECO:0000313" key="2">
    <source>
        <dbReference type="Proteomes" id="UP000652761"/>
    </source>
</evidence>
<dbReference type="AlphaFoldDB" id="A0A843WXJ9"/>
<feature type="non-terminal residue" evidence="1">
    <location>
        <position position="1"/>
    </location>
</feature>
<name>A0A843WXJ9_COLES</name>
<organism evidence="1 2">
    <name type="scientific">Colocasia esculenta</name>
    <name type="common">Wild taro</name>
    <name type="synonym">Arum esculentum</name>
    <dbReference type="NCBI Taxonomy" id="4460"/>
    <lineage>
        <taxon>Eukaryota</taxon>
        <taxon>Viridiplantae</taxon>
        <taxon>Streptophyta</taxon>
        <taxon>Embryophyta</taxon>
        <taxon>Tracheophyta</taxon>
        <taxon>Spermatophyta</taxon>
        <taxon>Magnoliopsida</taxon>
        <taxon>Liliopsida</taxon>
        <taxon>Araceae</taxon>
        <taxon>Aroideae</taxon>
        <taxon>Colocasieae</taxon>
        <taxon>Colocasia</taxon>
    </lineage>
</organism>
<comment type="caution">
    <text evidence="1">The sequence shown here is derived from an EMBL/GenBank/DDBJ whole genome shotgun (WGS) entry which is preliminary data.</text>
</comment>
<dbReference type="EMBL" id="NMUH01004184">
    <property type="protein sequence ID" value="MQM08684.1"/>
    <property type="molecule type" value="Genomic_DNA"/>
</dbReference>
<keyword evidence="2" id="KW-1185">Reference proteome</keyword>
<sequence>VKLVRWIPPIADFCLNVDGACKGNPGETGVSVPEEDIVRSDSEHEELCLPVVGVVLRLEMTSRGVRRGVSSRPQHLRVLLYFLHHCLWTMAQAPAPVPQEQGHGGPSIMERFKRMAPPSFKGESQPLLAESWMREVEKIFRAIRCAENDKVSLATYMLHVGEQDGPIPGGEEGIAEEIHATFLAIGQEEGRVLVTAVSSGI</sequence>
<evidence type="ECO:0000313" key="1">
    <source>
        <dbReference type="EMBL" id="MQM08684.1"/>
    </source>
</evidence>